<dbReference type="FunFam" id="3.30.70.240:FF:000002">
    <property type="entry name" value="GTP-binding protein TypA"/>
    <property type="match status" value="1"/>
</dbReference>
<evidence type="ECO:0000259" key="1">
    <source>
        <dbReference type="Pfam" id="PF00679"/>
    </source>
</evidence>
<dbReference type="Pfam" id="PF00679">
    <property type="entry name" value="EFG_C"/>
    <property type="match status" value="1"/>
</dbReference>
<proteinExistence type="predicted"/>
<dbReference type="InterPro" id="IPR047043">
    <property type="entry name" value="BipA_III"/>
</dbReference>
<evidence type="ECO:0000313" key="3">
    <source>
        <dbReference type="Proteomes" id="UP001174909"/>
    </source>
</evidence>
<name>A0AA35X2X3_GEOBA</name>
<gene>
    <name evidence="2" type="ORF">GBAR_LOCUS23398</name>
</gene>
<feature type="domain" description="Elongation factor EFG" evidence="1">
    <location>
        <begin position="89"/>
        <end position="169"/>
    </location>
</feature>
<reference evidence="2" key="1">
    <citation type="submission" date="2023-03" db="EMBL/GenBank/DDBJ databases">
        <authorList>
            <person name="Steffen K."/>
            <person name="Cardenas P."/>
        </authorList>
    </citation>
    <scope>NUCLEOTIDE SEQUENCE</scope>
</reference>
<dbReference type="InterPro" id="IPR000640">
    <property type="entry name" value="EFG_V-like"/>
</dbReference>
<organism evidence="2 3">
    <name type="scientific">Geodia barretti</name>
    <name type="common">Barrett's horny sponge</name>
    <dbReference type="NCBI Taxonomy" id="519541"/>
    <lineage>
        <taxon>Eukaryota</taxon>
        <taxon>Metazoa</taxon>
        <taxon>Porifera</taxon>
        <taxon>Demospongiae</taxon>
        <taxon>Heteroscleromorpha</taxon>
        <taxon>Tetractinellida</taxon>
        <taxon>Astrophorina</taxon>
        <taxon>Geodiidae</taxon>
        <taxon>Geodia</taxon>
    </lineage>
</organism>
<protein>
    <submittedName>
        <fullName evidence="2">50S ribosomal subunit assembly factor BipA</fullName>
    </submittedName>
</protein>
<sequence>MTFGVSTSPFMGKEGIHCTSRNLHERLMRELRTNISLRVDTTSSPDVFVVAGRGELHLSILVETMRREQFEFQVSRPSPVTKMIDGKEYEPYEILNITTHEQYVGEIAEYLSTHLAQLRDMRYDDNGYVDLEYKIPTRGLIGFNAFFLQTTRGVGVKSSFFTSYEPWKGR</sequence>
<dbReference type="Gene3D" id="3.30.70.240">
    <property type="match status" value="1"/>
</dbReference>
<dbReference type="Proteomes" id="UP001174909">
    <property type="component" value="Unassembled WGS sequence"/>
</dbReference>
<dbReference type="FunFam" id="3.30.70.870:FF:000003">
    <property type="entry name" value="GTP-binding protein TypA"/>
    <property type="match status" value="1"/>
</dbReference>
<dbReference type="EMBL" id="CASHTH010003240">
    <property type="protein sequence ID" value="CAI8042144.1"/>
    <property type="molecule type" value="Genomic_DNA"/>
</dbReference>
<accession>A0AA35X2X3</accession>
<comment type="caution">
    <text evidence="2">The sequence shown here is derived from an EMBL/GenBank/DDBJ whole genome shotgun (WGS) entry which is preliminary data.</text>
</comment>
<dbReference type="Gene3D" id="3.30.70.870">
    <property type="entry name" value="Elongation Factor G (Translational Gtpase), domain 3"/>
    <property type="match status" value="1"/>
</dbReference>
<dbReference type="InterPro" id="IPR035647">
    <property type="entry name" value="EFG_III/V"/>
</dbReference>
<dbReference type="SUPFAM" id="SSF54980">
    <property type="entry name" value="EF-G C-terminal domain-like"/>
    <property type="match status" value="2"/>
</dbReference>
<evidence type="ECO:0000313" key="2">
    <source>
        <dbReference type="EMBL" id="CAI8042144.1"/>
    </source>
</evidence>
<dbReference type="AlphaFoldDB" id="A0AA35X2X3"/>
<dbReference type="CDD" id="cd16263">
    <property type="entry name" value="BipA_III"/>
    <property type="match status" value="1"/>
</dbReference>
<keyword evidence="3" id="KW-1185">Reference proteome</keyword>